<sequence>MPLINVKNLDNSLKEIQSQGKKPEKILISYKAYGELMNDRKFSDEVTGSAMDPNKRKYKNIKIKVTQDSYQLEIKSSSKSDTHL</sequence>
<dbReference type="KEGG" id="achi:CDG60_08585"/>
<organism evidence="1 2">
    <name type="scientific">Acinetobacter chinensis</name>
    <dbReference type="NCBI Taxonomy" id="2004650"/>
    <lineage>
        <taxon>Bacteria</taxon>
        <taxon>Pseudomonadati</taxon>
        <taxon>Pseudomonadota</taxon>
        <taxon>Gammaproteobacteria</taxon>
        <taxon>Moraxellales</taxon>
        <taxon>Moraxellaceae</taxon>
        <taxon>Acinetobacter</taxon>
    </lineage>
</organism>
<proteinExistence type="predicted"/>
<protein>
    <submittedName>
        <fullName evidence="1">Uncharacterized protein</fullName>
    </submittedName>
</protein>
<dbReference type="RefSeq" id="WP_087514388.1">
    <property type="nucleotide sequence ID" value="NZ_CP032134.1"/>
</dbReference>
<dbReference type="EMBL" id="CP032134">
    <property type="protein sequence ID" value="AXY56619.1"/>
    <property type="molecule type" value="Genomic_DNA"/>
</dbReference>
<dbReference type="AlphaFoldDB" id="A0A3B7M1R3"/>
<evidence type="ECO:0000313" key="1">
    <source>
        <dbReference type="EMBL" id="AXY56619.1"/>
    </source>
</evidence>
<reference evidence="2" key="1">
    <citation type="submission" date="2018-09" db="EMBL/GenBank/DDBJ databases">
        <title>The complete genome of Acinetobacter sp. strain WCHAc010005.</title>
        <authorList>
            <person name="Hu Y."/>
            <person name="Long H."/>
            <person name="Feng Y."/>
            <person name="Zong Z."/>
        </authorList>
    </citation>
    <scope>NUCLEOTIDE SEQUENCE [LARGE SCALE GENOMIC DNA]</scope>
    <source>
        <strain evidence="2">WCHAc010005</strain>
    </source>
</reference>
<dbReference type="Proteomes" id="UP000263753">
    <property type="component" value="Chromosome"/>
</dbReference>
<name>A0A3B7M1R3_9GAMM</name>
<gene>
    <name evidence="1" type="ORF">CDG60_08585</name>
</gene>
<evidence type="ECO:0000313" key="2">
    <source>
        <dbReference type="Proteomes" id="UP000263753"/>
    </source>
</evidence>
<accession>A0A3B7M1R3</accession>